<dbReference type="Gene3D" id="3.40.640.10">
    <property type="entry name" value="Type I PLP-dependent aspartate aminotransferase-like (Major domain)"/>
    <property type="match status" value="2"/>
</dbReference>
<organism evidence="5 6">
    <name type="scientific">Streptomyces noursei</name>
    <name type="common">Streptomyces albulus</name>
    <dbReference type="NCBI Taxonomy" id="1971"/>
    <lineage>
        <taxon>Bacteria</taxon>
        <taxon>Bacillati</taxon>
        <taxon>Actinomycetota</taxon>
        <taxon>Actinomycetes</taxon>
        <taxon>Kitasatosporales</taxon>
        <taxon>Streptomycetaceae</taxon>
        <taxon>Streptomyces</taxon>
    </lineage>
</organism>
<sequence>MSATSAFTEFVQPQMGRVFTALGLDVEYERAEGNTLYHRDDQGELVPVLDLMGGYGSLILGHNHPEIVAHAKELLDQNRAVHAQFSLRGEAGRLGAALSDVVRRETGIKEPYLATFGNSGAEAVEAAVKHAELVRVTKAAALAEEIAAHLEAARDAVRSGAATVDPDAHQLPALQGQAAPAAGIEGLLAAIGAHNAAVLTTKPLFLALERSFHGKLVGSVQLTYNAGFRTPFQNLGTRVRFVPMDRPELLDRIAEDERVVLLDTELADGRVRVVERDFPAITAFMVEPVQGEGGIHALTAEQGRAIRLFCNKVGTALIIDEVQSGMGRCGAFLASSLIGLRGDYYTLSKSLGGGLAKVSAMLVRRSLYQGEFDLIHSSTFAMDDFSSSIARKVVEMLEADDGRVYRQVTERGERLVEMLADLKSAYPDVIEEIRGKGLFVGVQLRDQGEARSMVLRGSAYTGALGYLLSGYLLRQERIRIAPTGSAGNVLRIQPSAHLTDEEIERLRGALDRLCRILRYEDTLHLVHPASDRTIPKPRAEIRDFRGAVEGYEQGAPRPVTGPVRKVAFVNHLITPAHLRQVDPALADFGDAALRSFVLGMDPVKKAAPYPGVRIDSPLGSAVEFALYPLMVGSEQMGGYLASGDVTGIRADVEERVRAAREDGCEVAGLGMYTSIVTHNCTSLNVPGIALTSGNALTVAMGVRAMERGARDRGFAVADATLAVVGAAGNIASVYSQLFAEKLDRIVLVGSRRDGSARRLRTTVHGIYQEVWARIAAGGELTGIPARLAEEPLITKWLAEGQSTGDADDAERGKAIAAHLEERYGQDPFLTVTQDSDALREAQLVLCASNSPEPFLTGEHFAPDAVVCDIAVPNNAVPDLTVRRPDLAYMLGGIVATPHGESLHPSARAFLEAGQLFACMAETALMGLAGIDRHYSYGNISRQQVLDIAALADAHGLRLADYKSAHSV</sequence>
<dbReference type="InterPro" id="IPR015422">
    <property type="entry name" value="PyrdxlP-dep_Trfase_small"/>
</dbReference>
<dbReference type="Pfam" id="PF00202">
    <property type="entry name" value="Aminotran_3"/>
    <property type="match status" value="1"/>
</dbReference>
<evidence type="ECO:0000256" key="2">
    <source>
        <dbReference type="ARBA" id="ARBA00022576"/>
    </source>
</evidence>
<dbReference type="RefSeq" id="WP_102926598.1">
    <property type="nucleotide sequence ID" value="NZ_LJSN01000005.1"/>
</dbReference>
<evidence type="ECO:0000256" key="3">
    <source>
        <dbReference type="ARBA" id="ARBA00022679"/>
    </source>
</evidence>
<dbReference type="AlphaFoldDB" id="A0A2N8P4Z9"/>
<name>A0A2N8P4Z9_STRNR</name>
<proteinExistence type="predicted"/>
<gene>
    <name evidence="5" type="ORF">AOB60_38665</name>
</gene>
<dbReference type="InterPro" id="IPR015421">
    <property type="entry name" value="PyrdxlP-dep_Trfase_major"/>
</dbReference>
<dbReference type="Gene3D" id="3.90.1150.10">
    <property type="entry name" value="Aspartate Aminotransferase, domain 1"/>
    <property type="match status" value="2"/>
</dbReference>
<dbReference type="InterPro" id="IPR050103">
    <property type="entry name" value="Class-III_PLP-dep_AT"/>
</dbReference>
<evidence type="ECO:0000256" key="1">
    <source>
        <dbReference type="ARBA" id="ARBA00001933"/>
    </source>
</evidence>
<keyword evidence="2 5" id="KW-0032">Aminotransferase</keyword>
<dbReference type="InterPro" id="IPR005814">
    <property type="entry name" value="Aminotrans_3"/>
</dbReference>
<keyword evidence="6" id="KW-1185">Reference proteome</keyword>
<evidence type="ECO:0000313" key="6">
    <source>
        <dbReference type="Proteomes" id="UP000236047"/>
    </source>
</evidence>
<comment type="caution">
    <text evidence="5">The sequence shown here is derived from an EMBL/GenBank/DDBJ whole genome shotgun (WGS) entry which is preliminary data.</text>
</comment>
<comment type="cofactor">
    <cofactor evidence="1">
        <name>pyridoxal 5'-phosphate</name>
        <dbReference type="ChEBI" id="CHEBI:597326"/>
    </cofactor>
</comment>
<reference evidence="6" key="1">
    <citation type="submission" date="2015-09" db="EMBL/GenBank/DDBJ databases">
        <authorList>
            <person name="Graham D.E."/>
            <person name="Mahan K.M."/>
            <person name="Klingeman D.M."/>
            <person name="Fida T."/>
            <person name="Giannone R.J."/>
            <person name="Hettich R.L."/>
            <person name="Parry R.J."/>
            <person name="Spain J.C."/>
        </authorList>
    </citation>
    <scope>NUCLEOTIDE SEQUENCE [LARGE SCALE GENOMIC DNA]</scope>
    <source>
        <strain evidence="6">JCM 4701</strain>
    </source>
</reference>
<dbReference type="EMBL" id="LJSN01000005">
    <property type="protein sequence ID" value="PNE36076.1"/>
    <property type="molecule type" value="Genomic_DNA"/>
</dbReference>
<protein>
    <submittedName>
        <fullName evidence="5">Pyridoxalphosphate dependent aminotransferase, class III</fullName>
    </submittedName>
</protein>
<dbReference type="SUPFAM" id="SSF53383">
    <property type="entry name" value="PLP-dependent transferases"/>
    <property type="match status" value="1"/>
</dbReference>
<dbReference type="GO" id="GO:0042802">
    <property type="term" value="F:identical protein binding"/>
    <property type="evidence" value="ECO:0007669"/>
    <property type="project" value="TreeGrafter"/>
</dbReference>
<dbReference type="Proteomes" id="UP000236047">
    <property type="component" value="Unassembled WGS sequence"/>
</dbReference>
<keyword evidence="4" id="KW-0663">Pyridoxal phosphate</keyword>
<accession>A0A2N8P4Z9</accession>
<dbReference type="GO" id="GO:0030170">
    <property type="term" value="F:pyridoxal phosphate binding"/>
    <property type="evidence" value="ECO:0007669"/>
    <property type="project" value="InterPro"/>
</dbReference>
<dbReference type="PANTHER" id="PTHR11986:SF79">
    <property type="entry name" value="ACETYLORNITHINE AMINOTRANSFERASE, MITOCHONDRIAL"/>
    <property type="match status" value="1"/>
</dbReference>
<dbReference type="InterPro" id="IPR015424">
    <property type="entry name" value="PyrdxlP-dep_Trfase"/>
</dbReference>
<evidence type="ECO:0000256" key="4">
    <source>
        <dbReference type="ARBA" id="ARBA00022898"/>
    </source>
</evidence>
<dbReference type="GO" id="GO:0008483">
    <property type="term" value="F:transaminase activity"/>
    <property type="evidence" value="ECO:0007669"/>
    <property type="project" value="UniProtKB-KW"/>
</dbReference>
<dbReference type="PANTHER" id="PTHR11986">
    <property type="entry name" value="AMINOTRANSFERASE CLASS III"/>
    <property type="match status" value="1"/>
</dbReference>
<dbReference type="Gene3D" id="3.40.50.720">
    <property type="entry name" value="NAD(P)-binding Rossmann-like Domain"/>
    <property type="match status" value="1"/>
</dbReference>
<evidence type="ECO:0000313" key="5">
    <source>
        <dbReference type="EMBL" id="PNE36076.1"/>
    </source>
</evidence>
<keyword evidence="3 5" id="KW-0808">Transferase</keyword>